<dbReference type="Proteomes" id="UP000887116">
    <property type="component" value="Unassembled WGS sequence"/>
</dbReference>
<protein>
    <submittedName>
        <fullName evidence="3">Transposase for insertion sequence element IS257 in transposon Tn4003</fullName>
    </submittedName>
</protein>
<evidence type="ECO:0000259" key="2">
    <source>
        <dbReference type="PROSITE" id="PS50878"/>
    </source>
</evidence>
<name>A0A8X6GRK7_TRICU</name>
<sequence>MISIRGAKVDHATLQRWVIRFVPLIDESVRKRKKQVGSSWRMDETYIKLNGKWVYLYRALDSLGNTVDFLLCARRDKSAALAFFRKAFRENDLPEKVVIDKSGSNTAALDDLNREISEDRRIMVFQIKYLNNIVEQDHRFIKKRIRPMLGFKSFHSAKITITGIENIRMIQKRQIIGANDNVTQDNRGKKTAGIDGKANLNQEERLQLAYSLDIREKAKPSRRIWIPKPGKTEKRPLGIPTISERAKETLMKMVIEPEWEAKFEPNTYGFRPGRSCHDAIEAIFIALGGKTAFLLDADISGCFDQIDQNALLKKLNTTPTFRKIIGGWLKAGVMEDGKFKPTKRGTIQGGTISPLLACVALYGLEQYVKQALTNELFQFMKKKRGQGSYEEAKQSISVIFYADDFVIIHESEEIILKAKVLVEEWLKTIGLELKPLKTRITHTQKGEKPGFDFLGFTVRQYPVNRGKRSHKTIIMPSRESVKQHTWVIKHKLKKLRGESQGAVIKHINPIIKGWCQYYTSVVSCKIFSLLDHIMFGKLWKWAVYKHHNKGNRWIKEKYFKKYGNDNWRFMTSNGVNLTRHGDYVIKRHTKVKGTKTPYDGDWVYWGNRLKRVPDKTTRVTNLLKLQQGQQALYESKDKSYLVQILKQQPDKLYEIGEGQFVGEMLIFEVSVFRPAAKGDDKMM</sequence>
<keyword evidence="4" id="KW-1185">Reference proteome</keyword>
<dbReference type="NCBIfam" id="NF033587">
    <property type="entry name" value="transpos_IS6"/>
    <property type="match status" value="1"/>
</dbReference>
<dbReference type="InterPro" id="IPR012337">
    <property type="entry name" value="RNaseH-like_sf"/>
</dbReference>
<dbReference type="InterPro" id="IPR051083">
    <property type="entry name" value="GrpII_Intron_Splice-Mob/Def"/>
</dbReference>
<dbReference type="PANTHER" id="PTHR34047:SF10">
    <property type="entry name" value="GROUP II INTRON-ASSOCIATED OPEN READING FRAME"/>
    <property type="match status" value="1"/>
</dbReference>
<dbReference type="Pfam" id="PF08388">
    <property type="entry name" value="GIIM"/>
    <property type="match status" value="1"/>
</dbReference>
<dbReference type="InterPro" id="IPR000477">
    <property type="entry name" value="RT_dom"/>
</dbReference>
<comment type="function">
    <text evidence="1">Involved in the transposition of the insertion sequence.</text>
</comment>
<evidence type="ECO:0000313" key="4">
    <source>
        <dbReference type="Proteomes" id="UP000887116"/>
    </source>
</evidence>
<dbReference type="Pfam" id="PF13610">
    <property type="entry name" value="DDE_Tnp_IS240"/>
    <property type="match status" value="1"/>
</dbReference>
<evidence type="ECO:0000256" key="1">
    <source>
        <dbReference type="ARBA" id="ARBA00002286"/>
    </source>
</evidence>
<dbReference type="InterPro" id="IPR013597">
    <property type="entry name" value="Mat_intron_G2"/>
</dbReference>
<reference evidence="3" key="1">
    <citation type="submission" date="2020-07" db="EMBL/GenBank/DDBJ databases">
        <title>Multicomponent nature underlies the extraordinary mechanical properties of spider dragline silk.</title>
        <authorList>
            <person name="Kono N."/>
            <person name="Nakamura H."/>
            <person name="Mori M."/>
            <person name="Yoshida Y."/>
            <person name="Ohtoshi R."/>
            <person name="Malay A.D."/>
            <person name="Moran D.A.P."/>
            <person name="Tomita M."/>
            <person name="Numata K."/>
            <person name="Arakawa K."/>
        </authorList>
    </citation>
    <scope>NUCLEOTIDE SEQUENCE</scope>
</reference>
<dbReference type="SUPFAM" id="SSF53098">
    <property type="entry name" value="Ribonuclease H-like"/>
    <property type="match status" value="1"/>
</dbReference>
<dbReference type="InterPro" id="IPR032874">
    <property type="entry name" value="DDE_dom"/>
</dbReference>
<dbReference type="GO" id="GO:0003676">
    <property type="term" value="F:nucleic acid binding"/>
    <property type="evidence" value="ECO:0007669"/>
    <property type="project" value="InterPro"/>
</dbReference>
<evidence type="ECO:0000313" key="3">
    <source>
        <dbReference type="EMBL" id="GFQ72384.1"/>
    </source>
</evidence>
<dbReference type="PANTHER" id="PTHR34047">
    <property type="entry name" value="NUCLEAR INTRON MATURASE 1, MITOCHONDRIAL-RELATED"/>
    <property type="match status" value="1"/>
</dbReference>
<dbReference type="InterPro" id="IPR036397">
    <property type="entry name" value="RNaseH_sf"/>
</dbReference>
<dbReference type="InterPro" id="IPR047930">
    <property type="entry name" value="Transpos_IS6"/>
</dbReference>
<dbReference type="SUPFAM" id="SSF56672">
    <property type="entry name" value="DNA/RNA polymerases"/>
    <property type="match status" value="1"/>
</dbReference>
<proteinExistence type="predicted"/>
<dbReference type="GO" id="GO:0071897">
    <property type="term" value="P:DNA biosynthetic process"/>
    <property type="evidence" value="ECO:0007669"/>
    <property type="project" value="UniProtKB-ARBA"/>
</dbReference>
<dbReference type="CDD" id="cd01651">
    <property type="entry name" value="RT_G2_intron"/>
    <property type="match status" value="1"/>
</dbReference>
<accession>A0A8X6GRK7</accession>
<dbReference type="GO" id="GO:0042575">
    <property type="term" value="C:DNA polymerase complex"/>
    <property type="evidence" value="ECO:0007669"/>
    <property type="project" value="UniProtKB-ARBA"/>
</dbReference>
<organism evidence="3 4">
    <name type="scientific">Trichonephila clavata</name>
    <name type="common">Joro spider</name>
    <name type="synonym">Nephila clavata</name>
    <dbReference type="NCBI Taxonomy" id="2740835"/>
    <lineage>
        <taxon>Eukaryota</taxon>
        <taxon>Metazoa</taxon>
        <taxon>Ecdysozoa</taxon>
        <taxon>Arthropoda</taxon>
        <taxon>Chelicerata</taxon>
        <taxon>Arachnida</taxon>
        <taxon>Araneae</taxon>
        <taxon>Araneomorphae</taxon>
        <taxon>Entelegynae</taxon>
        <taxon>Araneoidea</taxon>
        <taxon>Nephilidae</taxon>
        <taxon>Trichonephila</taxon>
    </lineage>
</organism>
<gene>
    <name evidence="3" type="ORF">TNCT_507181</name>
</gene>
<feature type="domain" description="Reverse transcriptase" evidence="2">
    <location>
        <begin position="207"/>
        <end position="458"/>
    </location>
</feature>
<dbReference type="AlphaFoldDB" id="A0A8X6GRK7"/>
<dbReference type="EMBL" id="BMAO01021165">
    <property type="protein sequence ID" value="GFQ72384.1"/>
    <property type="molecule type" value="Genomic_DNA"/>
</dbReference>
<comment type="caution">
    <text evidence="3">The sequence shown here is derived from an EMBL/GenBank/DDBJ whole genome shotgun (WGS) entry which is preliminary data.</text>
</comment>
<dbReference type="OrthoDB" id="8299812at2759"/>
<dbReference type="InterPro" id="IPR043502">
    <property type="entry name" value="DNA/RNA_pol_sf"/>
</dbReference>
<dbReference type="Pfam" id="PF00078">
    <property type="entry name" value="RVT_1"/>
    <property type="match status" value="1"/>
</dbReference>
<dbReference type="Gene3D" id="3.30.420.10">
    <property type="entry name" value="Ribonuclease H-like superfamily/Ribonuclease H"/>
    <property type="match status" value="1"/>
</dbReference>
<dbReference type="PROSITE" id="PS50878">
    <property type="entry name" value="RT_POL"/>
    <property type="match status" value="1"/>
</dbReference>